<comment type="caution">
    <text evidence="3">The sequence shown here is derived from an EMBL/GenBank/DDBJ whole genome shotgun (WGS) entry which is preliminary data.</text>
</comment>
<sequence>MSTDSSKPHKDSGNTSESPENSTDIPTQIVNYTPRTHGVDVFVQLRDDNGLYNESADLQRQLNTKAGYHGRSDHPHHVGDMSPSWTQGDEEYHVGFYSSSTGIGHLNKKGDFVGYDDQRLRLFEDIDDGKAATTAAKCTLTLEPRGPHLVNKQKEPFGYPKAVDGQRYTGTYIKAQISYATNLDEAIGWISEYFQHLDDELGTSFISHWDPIPETVYFSGLERYVRHDLASMGRIINTERNTARLVHTGNEGEEGTMEEDVRHGDHSLFSVSSTEFEELGYSAGPRDDNGRLRVKKDKIKTYRTKNANRYSEDNYRHHPKTETKAVKGKLHASAWEEVIDRLDSILLHHLDMSAIGEENLVSDDYFQPREKDGEPEENETFESREYQAPTGRIASLRESWEGEDARRKLEGFILHSNTESYKDILNILMFDPEHEGRSVTYKYLQEKTGLSYSSVRRNVTKLSDARILHKVNEGCVFVRWASQTAFERVRDWLRDFFDPKQVLNDIKERAKAKFASRTGKDDEIEEIKEEPEEDVVEKDDDFIDISSGGMLDDDVRAELNEAFEEARKQMESGKWDDFGTARSMTDGGTD</sequence>
<evidence type="ECO:0000313" key="4">
    <source>
        <dbReference type="Proteomes" id="UP000460194"/>
    </source>
</evidence>
<proteinExistence type="predicted"/>
<gene>
    <name evidence="3" type="ORF">GLW36_15305</name>
</gene>
<feature type="region of interest" description="Disordered" evidence="1">
    <location>
        <begin position="568"/>
        <end position="590"/>
    </location>
</feature>
<feature type="domain" description="DUF7845" evidence="2">
    <location>
        <begin position="68"/>
        <end position="368"/>
    </location>
</feature>
<feature type="region of interest" description="Disordered" evidence="1">
    <location>
        <begin position="1"/>
        <end position="28"/>
    </location>
</feature>
<dbReference type="Proteomes" id="UP000460194">
    <property type="component" value="Unassembled WGS sequence"/>
</dbReference>
<dbReference type="Pfam" id="PF25227">
    <property type="entry name" value="DUF7845"/>
    <property type="match status" value="1"/>
</dbReference>
<evidence type="ECO:0000256" key="1">
    <source>
        <dbReference type="SAM" id="MobiDB-lite"/>
    </source>
</evidence>
<evidence type="ECO:0000313" key="3">
    <source>
        <dbReference type="EMBL" id="MYL18006.1"/>
    </source>
</evidence>
<feature type="region of interest" description="Disordered" evidence="1">
    <location>
        <begin position="367"/>
        <end position="387"/>
    </location>
</feature>
<organism evidence="3 4">
    <name type="scientific">Halorubrum distributum</name>
    <dbReference type="NCBI Taxonomy" id="29283"/>
    <lineage>
        <taxon>Archaea</taxon>
        <taxon>Methanobacteriati</taxon>
        <taxon>Methanobacteriota</taxon>
        <taxon>Stenosarchaea group</taxon>
        <taxon>Halobacteria</taxon>
        <taxon>Halobacteriales</taxon>
        <taxon>Haloferacaceae</taxon>
        <taxon>Halorubrum</taxon>
        <taxon>Halorubrum distributum group</taxon>
    </lineage>
</organism>
<reference evidence="3 4" key="1">
    <citation type="submission" date="2019-11" db="EMBL/GenBank/DDBJ databases">
        <title>Genome sequences of 17 halophilic strains isolated from different environments.</title>
        <authorList>
            <person name="Furrow R.E."/>
        </authorList>
    </citation>
    <scope>NUCLEOTIDE SEQUENCE [LARGE SCALE GENOMIC DNA]</scope>
    <source>
        <strain evidence="3 4">22517_05_Cabo</strain>
    </source>
</reference>
<feature type="compositionally biased region" description="Basic and acidic residues" evidence="1">
    <location>
        <begin position="568"/>
        <end position="579"/>
    </location>
</feature>
<protein>
    <recommendedName>
        <fullName evidence="2">DUF7845 domain-containing protein</fullName>
    </recommendedName>
</protein>
<dbReference type="AlphaFoldDB" id="A0A6B1IHU2"/>
<evidence type="ECO:0000259" key="2">
    <source>
        <dbReference type="Pfam" id="PF25227"/>
    </source>
</evidence>
<feature type="compositionally biased region" description="Basic and acidic residues" evidence="1">
    <location>
        <begin position="1"/>
        <end position="12"/>
    </location>
</feature>
<dbReference type="InterPro" id="IPR057167">
    <property type="entry name" value="DUF7845"/>
</dbReference>
<accession>A0A6B1IHU2</accession>
<feature type="compositionally biased region" description="Polar residues" evidence="1">
    <location>
        <begin position="13"/>
        <end position="28"/>
    </location>
</feature>
<dbReference type="RefSeq" id="WP_159369587.1">
    <property type="nucleotide sequence ID" value="NZ_WMEO01000039.1"/>
</dbReference>
<dbReference type="EMBL" id="WMEO01000039">
    <property type="protein sequence ID" value="MYL18006.1"/>
    <property type="molecule type" value="Genomic_DNA"/>
</dbReference>
<name>A0A6B1IHU2_9EURY</name>